<proteinExistence type="predicted"/>
<reference evidence="1 2" key="1">
    <citation type="submission" date="2024-05" db="EMBL/GenBank/DDBJ databases">
        <title>Genetic variation in Jamaican populations of the coffee berry borer (Hypothenemus hampei).</title>
        <authorList>
            <person name="Errbii M."/>
            <person name="Myrie A."/>
        </authorList>
    </citation>
    <scope>NUCLEOTIDE SEQUENCE [LARGE SCALE GENOMIC DNA]</scope>
    <source>
        <strain evidence="1">JA-Hopewell-2020-01-JO</strain>
        <tissue evidence="1">Whole body</tissue>
    </source>
</reference>
<accession>A0ABD1EJG4</accession>
<protein>
    <submittedName>
        <fullName evidence="1">Uncharacterized protein</fullName>
    </submittedName>
</protein>
<name>A0ABD1EJG4_HYPHA</name>
<sequence length="112" mass="12755">METRSKIGNRRGFEKATEERLITPLLARIRMGSDYWKSDGQKTSVTGPERLSINSAVDWGSILNYRRLFSKMTNYYKENKRAAAIPENPLRETSAKPFSCVTPNESPVIQSI</sequence>
<dbReference type="Proteomes" id="UP001566132">
    <property type="component" value="Unassembled WGS sequence"/>
</dbReference>
<evidence type="ECO:0000313" key="2">
    <source>
        <dbReference type="Proteomes" id="UP001566132"/>
    </source>
</evidence>
<gene>
    <name evidence="1" type="ORF">ABEB36_011406</name>
</gene>
<evidence type="ECO:0000313" key="1">
    <source>
        <dbReference type="EMBL" id="KAL1493331.1"/>
    </source>
</evidence>
<keyword evidence="2" id="KW-1185">Reference proteome</keyword>
<dbReference type="EMBL" id="JBDJPC010000008">
    <property type="protein sequence ID" value="KAL1493331.1"/>
    <property type="molecule type" value="Genomic_DNA"/>
</dbReference>
<dbReference type="AlphaFoldDB" id="A0ABD1EJG4"/>
<organism evidence="1 2">
    <name type="scientific">Hypothenemus hampei</name>
    <name type="common">Coffee berry borer</name>
    <dbReference type="NCBI Taxonomy" id="57062"/>
    <lineage>
        <taxon>Eukaryota</taxon>
        <taxon>Metazoa</taxon>
        <taxon>Ecdysozoa</taxon>
        <taxon>Arthropoda</taxon>
        <taxon>Hexapoda</taxon>
        <taxon>Insecta</taxon>
        <taxon>Pterygota</taxon>
        <taxon>Neoptera</taxon>
        <taxon>Endopterygota</taxon>
        <taxon>Coleoptera</taxon>
        <taxon>Polyphaga</taxon>
        <taxon>Cucujiformia</taxon>
        <taxon>Curculionidae</taxon>
        <taxon>Scolytinae</taxon>
        <taxon>Hypothenemus</taxon>
    </lineage>
</organism>
<comment type="caution">
    <text evidence="1">The sequence shown here is derived from an EMBL/GenBank/DDBJ whole genome shotgun (WGS) entry which is preliminary data.</text>
</comment>